<accession>A0AAU7G713</accession>
<name>A0AAU7G713_9MICO</name>
<evidence type="ECO:0000313" key="3">
    <source>
        <dbReference type="EMBL" id="XBM46635.1"/>
    </source>
</evidence>
<dbReference type="Pfam" id="PF00480">
    <property type="entry name" value="ROK"/>
    <property type="match status" value="1"/>
</dbReference>
<evidence type="ECO:0000256" key="2">
    <source>
        <dbReference type="SAM" id="MobiDB-lite"/>
    </source>
</evidence>
<dbReference type="SUPFAM" id="SSF53067">
    <property type="entry name" value="Actin-like ATPase domain"/>
    <property type="match status" value="1"/>
</dbReference>
<gene>
    <name evidence="3" type="ORF">AAME72_11075</name>
</gene>
<dbReference type="EMBL" id="CP157390">
    <property type="protein sequence ID" value="XBM46635.1"/>
    <property type="molecule type" value="Genomic_DNA"/>
</dbReference>
<feature type="region of interest" description="Disordered" evidence="2">
    <location>
        <begin position="275"/>
        <end position="305"/>
    </location>
</feature>
<sequence length="305" mass="31079">MSTLCIDLGGTEIKLGVLDGAAVLASGALPNTGSAADLGAVRDTATGLGIPFDAVAIAVPGVVDRASASLVAAHGKYGWARGMDLDAWSQTAFSLPAVVENDARAALLGEVVHGCAAGARDAVLVTLGTGIGTAAMIDGELLRGRHDHAGILGGHITVELDGPPCTCGNIGCAEAVASTWALQRDAAADAVLGDALRRADGDAPGLRELVERRDDPAVGAEFERFVGAWAATIVGMCHAYDPDVVVVSGGAMRAADVLLPRLEALVHAHLWSSSHRPPIVTPPEPEHSVLLGLSAASRRPRKDPS</sequence>
<evidence type="ECO:0000256" key="1">
    <source>
        <dbReference type="ARBA" id="ARBA00006479"/>
    </source>
</evidence>
<dbReference type="PANTHER" id="PTHR18964:SF149">
    <property type="entry name" value="BIFUNCTIONAL UDP-N-ACETYLGLUCOSAMINE 2-EPIMERASE_N-ACETYLMANNOSAMINE KINASE"/>
    <property type="match status" value="1"/>
</dbReference>
<reference evidence="3" key="1">
    <citation type="submission" date="2024-05" db="EMBL/GenBank/DDBJ databases">
        <title>The Natural Products Discovery Center: Release of the First 8490 Sequenced Strains for Exploring Actinobacteria Biosynthetic Diversity.</title>
        <authorList>
            <person name="Kalkreuter E."/>
            <person name="Kautsar S.A."/>
            <person name="Yang D."/>
            <person name="Bader C.D."/>
            <person name="Teijaro C.N."/>
            <person name="Fluegel L."/>
            <person name="Davis C.M."/>
            <person name="Simpson J.R."/>
            <person name="Lauterbach L."/>
            <person name="Steele A.D."/>
            <person name="Gui C."/>
            <person name="Meng S."/>
            <person name="Li G."/>
            <person name="Viehrig K."/>
            <person name="Ye F."/>
            <person name="Su P."/>
            <person name="Kiefer A.F."/>
            <person name="Nichols A."/>
            <person name="Cepeda A.J."/>
            <person name="Yan W."/>
            <person name="Fan B."/>
            <person name="Jiang Y."/>
            <person name="Adhikari A."/>
            <person name="Zheng C.-J."/>
            <person name="Schuster L."/>
            <person name="Cowan T.M."/>
            <person name="Smanski M.J."/>
            <person name="Chevrette M.G."/>
            <person name="de Carvalho L.P.S."/>
            <person name="Shen B."/>
        </authorList>
    </citation>
    <scope>NUCLEOTIDE SEQUENCE</scope>
    <source>
        <strain evidence="3">NPDC080035</strain>
    </source>
</reference>
<dbReference type="InterPro" id="IPR000600">
    <property type="entry name" value="ROK"/>
</dbReference>
<dbReference type="Gene3D" id="3.30.420.40">
    <property type="match status" value="2"/>
</dbReference>
<dbReference type="PANTHER" id="PTHR18964">
    <property type="entry name" value="ROK (REPRESSOR, ORF, KINASE) FAMILY"/>
    <property type="match status" value="1"/>
</dbReference>
<dbReference type="AlphaFoldDB" id="A0AAU7G713"/>
<protein>
    <submittedName>
        <fullName evidence="3">ROK family protein</fullName>
    </submittedName>
</protein>
<proteinExistence type="inferred from homology"/>
<organism evidence="3">
    <name type="scientific">Leifsonia sp. NPDC080035</name>
    <dbReference type="NCBI Taxonomy" id="3143936"/>
    <lineage>
        <taxon>Bacteria</taxon>
        <taxon>Bacillati</taxon>
        <taxon>Actinomycetota</taxon>
        <taxon>Actinomycetes</taxon>
        <taxon>Micrococcales</taxon>
        <taxon>Microbacteriaceae</taxon>
        <taxon>Leifsonia</taxon>
    </lineage>
</organism>
<dbReference type="InterPro" id="IPR043129">
    <property type="entry name" value="ATPase_NBD"/>
</dbReference>
<dbReference type="RefSeq" id="WP_348786619.1">
    <property type="nucleotide sequence ID" value="NZ_CP157390.1"/>
</dbReference>
<comment type="similarity">
    <text evidence="1">Belongs to the ROK (NagC/XylR) family.</text>
</comment>